<evidence type="ECO:0000313" key="3">
    <source>
        <dbReference type="Proteomes" id="UP000019753"/>
    </source>
</evidence>
<reference evidence="2 3" key="1">
    <citation type="submission" date="2014-01" db="EMBL/GenBank/DDBJ databases">
        <title>Actinotalea ferrariae CF5-4.</title>
        <authorList>
            <person name="Chen F."/>
            <person name="Li Y."/>
            <person name="Wang G."/>
        </authorList>
    </citation>
    <scope>NUCLEOTIDE SEQUENCE [LARGE SCALE GENOMIC DNA]</scope>
    <source>
        <strain evidence="2 3">CF5-4</strain>
    </source>
</reference>
<comment type="caution">
    <text evidence="2">The sequence shown here is derived from an EMBL/GenBank/DDBJ whole genome shotgun (WGS) entry which is preliminary data.</text>
</comment>
<keyword evidence="1" id="KW-0472">Membrane</keyword>
<dbReference type="Pfam" id="PF17248">
    <property type="entry name" value="DUF5317"/>
    <property type="match status" value="1"/>
</dbReference>
<keyword evidence="1" id="KW-1133">Transmembrane helix</keyword>
<protein>
    <submittedName>
        <fullName evidence="2">Uncharacterized protein</fullName>
    </submittedName>
</protein>
<dbReference type="EMBL" id="AXCW01000082">
    <property type="protein sequence ID" value="EYR63590.1"/>
    <property type="molecule type" value="Genomic_DNA"/>
</dbReference>
<gene>
    <name evidence="2" type="ORF">N866_19435</name>
</gene>
<dbReference type="InterPro" id="IPR035168">
    <property type="entry name" value="DUF5317"/>
</dbReference>
<dbReference type="OrthoDB" id="5244129at2"/>
<keyword evidence="3" id="KW-1185">Reference proteome</keyword>
<evidence type="ECO:0000256" key="1">
    <source>
        <dbReference type="SAM" id="Phobius"/>
    </source>
</evidence>
<keyword evidence="1" id="KW-0812">Transmembrane</keyword>
<evidence type="ECO:0000313" key="2">
    <source>
        <dbReference type="EMBL" id="EYR63590.1"/>
    </source>
</evidence>
<feature type="transmembrane region" description="Helical" evidence="1">
    <location>
        <begin position="53"/>
        <end position="72"/>
    </location>
</feature>
<dbReference type="Proteomes" id="UP000019753">
    <property type="component" value="Unassembled WGS sequence"/>
</dbReference>
<sequence>MLLLAACLLAVLSPLVVGRWPAGLLLHRWRLPLLVWATLLLQAAILEAPLPEGVARVGHVLTYGGALAFLWLNRRVPGALLVGAGAASNGLTIALNGGVLPADPDAVAATGRVEAGDFANSAVVADPVLPWLGDAFAWPAPLPLANTFSIGDVLVLLGVVVAAWTSTRRLGRPAPTPDDDRAAVTPRA</sequence>
<feature type="transmembrane region" description="Helical" evidence="1">
    <location>
        <begin position="144"/>
        <end position="164"/>
    </location>
</feature>
<dbReference type="AlphaFoldDB" id="A0A021VU68"/>
<proteinExistence type="predicted"/>
<name>A0A021VU68_9CELL</name>
<organism evidence="2 3">
    <name type="scientific">Actinotalea ferrariae CF5-4</name>
    <dbReference type="NCBI Taxonomy" id="948458"/>
    <lineage>
        <taxon>Bacteria</taxon>
        <taxon>Bacillati</taxon>
        <taxon>Actinomycetota</taxon>
        <taxon>Actinomycetes</taxon>
        <taxon>Micrococcales</taxon>
        <taxon>Cellulomonadaceae</taxon>
        <taxon>Actinotalea</taxon>
    </lineage>
</organism>
<dbReference type="RefSeq" id="WP_034225568.1">
    <property type="nucleotide sequence ID" value="NZ_AXCW01000082.1"/>
</dbReference>
<accession>A0A021VU68</accession>